<evidence type="ECO:0000313" key="1">
    <source>
        <dbReference type="EMBL" id="SAL88861.1"/>
    </source>
</evidence>
<sequence>MHEVVGHSAATLYFFALHRRMSVRKSGSVVPLWLARHRLPTLAIFSGDRVVECVGHGDSSVE</sequence>
<keyword evidence="2" id="KW-1185">Reference proteome</keyword>
<dbReference type="AlphaFoldDB" id="A0A158L7A1"/>
<dbReference type="EMBL" id="FCOM02000198">
    <property type="protein sequence ID" value="SAL88861.1"/>
    <property type="molecule type" value="Genomic_DNA"/>
</dbReference>
<gene>
    <name evidence="1" type="ORF">AWB74_08772</name>
</gene>
<proteinExistence type="predicted"/>
<name>A0A158L7A1_9BURK</name>
<comment type="caution">
    <text evidence="1">The sequence shown here is derived from an EMBL/GenBank/DDBJ whole genome shotgun (WGS) entry which is preliminary data.</text>
</comment>
<protein>
    <submittedName>
        <fullName evidence="1">Uncharacterized protein</fullName>
    </submittedName>
</protein>
<dbReference type="Proteomes" id="UP000055019">
    <property type="component" value="Unassembled WGS sequence"/>
</dbReference>
<reference evidence="1" key="1">
    <citation type="submission" date="2016-01" db="EMBL/GenBank/DDBJ databases">
        <authorList>
            <person name="Peeters C."/>
        </authorList>
    </citation>
    <scope>NUCLEOTIDE SEQUENCE [LARGE SCALE GENOMIC DNA]</scope>
    <source>
        <strain evidence="1">LMG 29317</strain>
    </source>
</reference>
<dbReference type="RefSeq" id="WP_061152762.1">
    <property type="nucleotide sequence ID" value="NZ_FCOM02000198.1"/>
</dbReference>
<evidence type="ECO:0000313" key="2">
    <source>
        <dbReference type="Proteomes" id="UP000055019"/>
    </source>
</evidence>
<organism evidence="1 2">
    <name type="scientific">Caballeronia arvi</name>
    <dbReference type="NCBI Taxonomy" id="1777135"/>
    <lineage>
        <taxon>Bacteria</taxon>
        <taxon>Pseudomonadati</taxon>
        <taxon>Pseudomonadota</taxon>
        <taxon>Betaproteobacteria</taxon>
        <taxon>Burkholderiales</taxon>
        <taxon>Burkholderiaceae</taxon>
        <taxon>Caballeronia</taxon>
    </lineage>
</organism>
<accession>A0A158L7A1</accession>